<comment type="caution">
    <text evidence="1">The sequence shown here is derived from an EMBL/GenBank/DDBJ whole genome shotgun (WGS) entry which is preliminary data.</text>
</comment>
<evidence type="ECO:0000313" key="2">
    <source>
        <dbReference type="Proteomes" id="UP000789860"/>
    </source>
</evidence>
<feature type="non-terminal residue" evidence="1">
    <location>
        <position position="1"/>
    </location>
</feature>
<gene>
    <name evidence="1" type="ORF">SCALOS_LOCUS2972</name>
</gene>
<sequence>IVLRSVNIHGYGDEIYDGMYIDGGPPKKSKSDPKQICHRQNKTNPEVNTAGNYGTLLSLCDTPYSLSNETISYLQNNFKNIDFIIFTGDFNRHDRDRLIPRTNEQIISGHKIIVKYFTEIFDPDKIKFFPTFGNNDEFAHDQFPPGPNDLLIAVKDAWTPLKLNLTNDFLIGGYFRHDINSKLSVLSLNSMYFYPYNFQSPDCAVPNSPGEIQLKWIENELENAKHDGRKVYIIQHVPPVNVTGYSQYNESCYNSYVDLLGHYHDIIYGHFTGHTNEDNTAFLTQDSKTSKYKLIGLGDPTILSSSDNYKNILMPLYNAPSIVPDINPAFRELLYSTSIETFGKLQSWIQHYSDITKANIEGKVTWEIEYTTESAYNIKGLDAQYWTKVLADFSLPNSNTWKLY</sequence>
<evidence type="ECO:0000313" key="1">
    <source>
        <dbReference type="EMBL" id="CAG8494489.1"/>
    </source>
</evidence>
<dbReference type="EMBL" id="CAJVPM010002911">
    <property type="protein sequence ID" value="CAG8494489.1"/>
    <property type="molecule type" value="Genomic_DNA"/>
</dbReference>
<dbReference type="Proteomes" id="UP000789860">
    <property type="component" value="Unassembled WGS sequence"/>
</dbReference>
<proteinExistence type="predicted"/>
<reference evidence="1" key="1">
    <citation type="submission" date="2021-06" db="EMBL/GenBank/DDBJ databases">
        <authorList>
            <person name="Kallberg Y."/>
            <person name="Tangrot J."/>
            <person name="Rosling A."/>
        </authorList>
    </citation>
    <scope>NUCLEOTIDE SEQUENCE</scope>
    <source>
        <strain evidence="1">AU212A</strain>
    </source>
</reference>
<name>A0ACA9KWR5_9GLOM</name>
<protein>
    <submittedName>
        <fullName evidence="1">6796_t:CDS:1</fullName>
    </submittedName>
</protein>
<organism evidence="1 2">
    <name type="scientific">Scutellospora calospora</name>
    <dbReference type="NCBI Taxonomy" id="85575"/>
    <lineage>
        <taxon>Eukaryota</taxon>
        <taxon>Fungi</taxon>
        <taxon>Fungi incertae sedis</taxon>
        <taxon>Mucoromycota</taxon>
        <taxon>Glomeromycotina</taxon>
        <taxon>Glomeromycetes</taxon>
        <taxon>Diversisporales</taxon>
        <taxon>Gigasporaceae</taxon>
        <taxon>Scutellospora</taxon>
    </lineage>
</organism>
<accession>A0ACA9KWR5</accession>
<keyword evidence="2" id="KW-1185">Reference proteome</keyword>